<feature type="compositionally biased region" description="Gly residues" evidence="1">
    <location>
        <begin position="449"/>
        <end position="461"/>
    </location>
</feature>
<feature type="region of interest" description="Disordered" evidence="1">
    <location>
        <begin position="449"/>
        <end position="586"/>
    </location>
</feature>
<feature type="non-terminal residue" evidence="3">
    <location>
        <position position="586"/>
    </location>
</feature>
<evidence type="ECO:0000313" key="3">
    <source>
        <dbReference type="EMBL" id="HIY59389.1"/>
    </source>
</evidence>
<dbReference type="Proteomes" id="UP000824007">
    <property type="component" value="Unassembled WGS sequence"/>
</dbReference>
<evidence type="ECO:0000256" key="1">
    <source>
        <dbReference type="SAM" id="MobiDB-lite"/>
    </source>
</evidence>
<gene>
    <name evidence="3" type="ORF">H9831_01700</name>
</gene>
<dbReference type="EMBL" id="DXDD01000020">
    <property type="protein sequence ID" value="HIY59389.1"/>
    <property type="molecule type" value="Genomic_DNA"/>
</dbReference>
<feature type="compositionally biased region" description="Basic and acidic residues" evidence="1">
    <location>
        <begin position="499"/>
        <end position="511"/>
    </location>
</feature>
<evidence type="ECO:0000256" key="2">
    <source>
        <dbReference type="SAM" id="SignalP"/>
    </source>
</evidence>
<accession>A0A9D1YN27</accession>
<protein>
    <submittedName>
        <fullName evidence="3">Uncharacterized protein</fullName>
    </submittedName>
</protein>
<organism evidence="3 4">
    <name type="scientific">Candidatus Eisenbergiella pullistercoris</name>
    <dbReference type="NCBI Taxonomy" id="2838555"/>
    <lineage>
        <taxon>Bacteria</taxon>
        <taxon>Bacillati</taxon>
        <taxon>Bacillota</taxon>
        <taxon>Clostridia</taxon>
        <taxon>Lachnospirales</taxon>
        <taxon>Lachnospiraceae</taxon>
        <taxon>Eisenbergiella</taxon>
    </lineage>
</organism>
<dbReference type="InterPro" id="IPR023908">
    <property type="entry name" value="xxxLxxG_rpt"/>
</dbReference>
<comment type="caution">
    <text evidence="3">The sequence shown here is derived from an EMBL/GenBank/DDBJ whole genome shotgun (WGS) entry which is preliminary data.</text>
</comment>
<keyword evidence="2" id="KW-0732">Signal</keyword>
<dbReference type="SUPFAM" id="SSF101967">
    <property type="entry name" value="Adhesin YadA, collagen-binding domain"/>
    <property type="match status" value="1"/>
</dbReference>
<dbReference type="AlphaFoldDB" id="A0A9D1YN27"/>
<proteinExistence type="predicted"/>
<feature type="compositionally biased region" description="Acidic residues" evidence="1">
    <location>
        <begin position="512"/>
        <end position="526"/>
    </location>
</feature>
<dbReference type="InterPro" id="IPR011049">
    <property type="entry name" value="Serralysin-like_metalloprot_C"/>
</dbReference>
<feature type="compositionally biased region" description="Acidic residues" evidence="1">
    <location>
        <begin position="476"/>
        <end position="498"/>
    </location>
</feature>
<dbReference type="Gene3D" id="1.10.287.950">
    <property type="entry name" value="Methyl-accepting chemotaxis protein"/>
    <property type="match status" value="1"/>
</dbReference>
<dbReference type="NCBIfam" id="TIGR03057">
    <property type="entry name" value="xxxLxxG_by_4"/>
    <property type="match status" value="2"/>
</dbReference>
<feature type="compositionally biased region" description="Gly residues" evidence="1">
    <location>
        <begin position="528"/>
        <end position="574"/>
    </location>
</feature>
<reference evidence="3" key="2">
    <citation type="submission" date="2021-04" db="EMBL/GenBank/DDBJ databases">
        <authorList>
            <person name="Gilroy R."/>
        </authorList>
    </citation>
    <scope>NUCLEOTIDE SEQUENCE</scope>
    <source>
        <strain evidence="3">ChiSxjej3B15-24422</strain>
    </source>
</reference>
<name>A0A9D1YN27_9FIRM</name>
<feature type="signal peptide" evidence="2">
    <location>
        <begin position="1"/>
        <end position="31"/>
    </location>
</feature>
<evidence type="ECO:0000313" key="4">
    <source>
        <dbReference type="Proteomes" id="UP000824007"/>
    </source>
</evidence>
<sequence length="586" mass="60229">MKRRNGKTLCRAAAVMLSGALLAGSAAPLQAAGSTAKEENVYVNLKQDGSVDGVYVVNAYRLEQDTQIVDYGNYESVKNLSSDAGIESRKGTVTVDAKAGEFFYQGNLRSKEIPWEIAISYTLDGKKISAEELAGKNGRLKISIHIGQNDKADAVFFENYLLQVTLTMDMERCSNLEAPGATAANVGTDKQLVYSILAGSEKDITVTADVLDFEMDAISIQGLPMNLDVDRDRFSLDDLHEKAGKISDAADEFSDGAQDLAGGVDSLKEGAEGLRDGAESLKEGIDSYADGTRTLGDGIDTLQDGSSELADGARELADGTGELANGISTLLGGISQLSDGYKGENGAAAGARKLADGVKELKTGSYQLSEGVSTLVDMISGLGENSMGSWEEQANALLEREEIASINAILTMMGYPKIDTGSGEAPARLETLSQSLQDTIINLASAGLSGAGGTSGSGAGEDGTDAGGTTQKLPEENDLNAEETDPAETEVDSAEGTEEDGKNSDSEKTDSAEGEQQETEDKEQEDGSGSGEAGGTEGDSGSGETGGTEGDSGSGEAGGEEGNSGSGETGGTEGDSGNDAAGGTEG</sequence>
<reference evidence="3" key="1">
    <citation type="journal article" date="2021" name="PeerJ">
        <title>Extensive microbial diversity within the chicken gut microbiome revealed by metagenomics and culture.</title>
        <authorList>
            <person name="Gilroy R."/>
            <person name="Ravi A."/>
            <person name="Getino M."/>
            <person name="Pursley I."/>
            <person name="Horton D.L."/>
            <person name="Alikhan N.F."/>
            <person name="Baker D."/>
            <person name="Gharbi K."/>
            <person name="Hall N."/>
            <person name="Watson M."/>
            <person name="Adriaenssens E.M."/>
            <person name="Foster-Nyarko E."/>
            <person name="Jarju S."/>
            <person name="Secka A."/>
            <person name="Antonio M."/>
            <person name="Oren A."/>
            <person name="Chaudhuri R.R."/>
            <person name="La Ragione R."/>
            <person name="Hildebrand F."/>
            <person name="Pallen M.J."/>
        </authorList>
    </citation>
    <scope>NUCLEOTIDE SEQUENCE</scope>
    <source>
        <strain evidence="3">ChiSxjej3B15-24422</strain>
    </source>
</reference>
<feature type="chain" id="PRO_5039182453" evidence="2">
    <location>
        <begin position="32"/>
        <end position="586"/>
    </location>
</feature>